<accession>A0A0C2EIY2</accession>
<gene>
    <name evidence="4" type="ORF">UCMB321_0381</name>
</gene>
<comment type="caution">
    <text evidence="4">The sequence shown here is derived from an EMBL/GenBank/DDBJ whole genome shotgun (WGS) entry which is preliminary data.</text>
</comment>
<dbReference type="PANTHER" id="PTHR43775">
    <property type="entry name" value="FATTY ACID SYNTHASE"/>
    <property type="match status" value="1"/>
</dbReference>
<dbReference type="PATRIC" id="fig|226910.6.peg.382"/>
<keyword evidence="2" id="KW-0597">Phosphoprotein</keyword>
<dbReference type="SUPFAM" id="SSF52151">
    <property type="entry name" value="FabD/lysophospholipase-like"/>
    <property type="match status" value="1"/>
</dbReference>
<dbReference type="RefSeq" id="WP_040063407.1">
    <property type="nucleotide sequence ID" value="NZ_JXDG01000003.1"/>
</dbReference>
<keyword evidence="1" id="KW-0596">Phosphopantetheine</keyword>
<dbReference type="InterPro" id="IPR001227">
    <property type="entry name" value="Ac_transferase_dom_sf"/>
</dbReference>
<protein>
    <submittedName>
        <fullName evidence="4">BatH, batumin synthesis operon, malonyl CoA-acyl carrier protein transacylase</fullName>
    </submittedName>
</protein>
<sequence>MSTVATVFMFSGQGSQYYGMGRELFARQGDFRDAMVSMDDVFRQLSGHSVIEMLYEGGRGKGETFDRTLFSSAAIFMVEYALAQALIRAGVVPDITLGASAGSFAAAAVAGFIDVEDALAAVVMQAGIFEKHCEPGGMLAILAEPELYTQRQLESVCEVAAVNFSSHFVVSALQPALIGIRDELRRLDIICEPLPVSYAFHSKWIDCARAPHEALMRTVRFRPGTLPLMCCDQADLMVNLPENYFWHAARHPIRFREAISNLERRSAWRYIDVGPAGTLATFLKYGLPVASTSEVHSVLTPYGHDVRNFNALLTRIGVAAC</sequence>
<dbReference type="GO" id="GO:0006633">
    <property type="term" value="P:fatty acid biosynthetic process"/>
    <property type="evidence" value="ECO:0007669"/>
    <property type="project" value="TreeGrafter"/>
</dbReference>
<evidence type="ECO:0000256" key="2">
    <source>
        <dbReference type="ARBA" id="ARBA00022553"/>
    </source>
</evidence>
<name>A0A0C2EIY2_9PSED</name>
<dbReference type="GO" id="GO:0004312">
    <property type="term" value="F:fatty acid synthase activity"/>
    <property type="evidence" value="ECO:0007669"/>
    <property type="project" value="TreeGrafter"/>
</dbReference>
<dbReference type="SMART" id="SM00827">
    <property type="entry name" value="PKS_AT"/>
    <property type="match status" value="1"/>
</dbReference>
<dbReference type="InterPro" id="IPR014043">
    <property type="entry name" value="Acyl_transferase_dom"/>
</dbReference>
<organism evidence="4 5">
    <name type="scientific">Pseudomonas batumici</name>
    <dbReference type="NCBI Taxonomy" id="226910"/>
    <lineage>
        <taxon>Bacteria</taxon>
        <taxon>Pseudomonadati</taxon>
        <taxon>Pseudomonadota</taxon>
        <taxon>Gammaproteobacteria</taxon>
        <taxon>Pseudomonadales</taxon>
        <taxon>Pseudomonadaceae</taxon>
        <taxon>Pseudomonas</taxon>
    </lineage>
</organism>
<feature type="domain" description="Malonyl-CoA:ACP transacylase (MAT)" evidence="3">
    <location>
        <begin position="9"/>
        <end position="302"/>
    </location>
</feature>
<dbReference type="Proteomes" id="UP000031535">
    <property type="component" value="Unassembled WGS sequence"/>
</dbReference>
<dbReference type="InterPro" id="IPR050091">
    <property type="entry name" value="PKS_NRPS_Biosynth_Enz"/>
</dbReference>
<dbReference type="OrthoDB" id="9808564at2"/>
<dbReference type="Gene3D" id="3.40.366.10">
    <property type="entry name" value="Malonyl-Coenzyme A Acyl Carrier Protein, domain 2"/>
    <property type="match status" value="1"/>
</dbReference>
<dbReference type="AlphaFoldDB" id="A0A0C2EIY2"/>
<dbReference type="STRING" id="226910.UCMB321_0381"/>
<evidence type="ECO:0000259" key="3">
    <source>
        <dbReference type="SMART" id="SM00827"/>
    </source>
</evidence>
<dbReference type="PANTHER" id="PTHR43775:SF37">
    <property type="entry name" value="SI:DKEY-61P9.11"/>
    <property type="match status" value="1"/>
</dbReference>
<reference evidence="4 5" key="1">
    <citation type="submission" date="2015-01" db="EMBL/GenBank/DDBJ databases">
        <title>Complete genome of Pseudomonas batumici UCM B-321 producer of the batumin antibiotic with strong antistaphilococcal and potential anticancer activity.</title>
        <authorList>
            <person name="Klochko V.V."/>
            <person name="Zelena L.B."/>
            <person name="Elena K.A."/>
            <person name="Reva O.N."/>
        </authorList>
    </citation>
    <scope>NUCLEOTIDE SEQUENCE [LARGE SCALE GENOMIC DNA]</scope>
    <source>
        <strain evidence="4 5">UCM B-321</strain>
    </source>
</reference>
<evidence type="ECO:0000313" key="4">
    <source>
        <dbReference type="EMBL" id="KIH86014.1"/>
    </source>
</evidence>
<keyword evidence="5" id="KW-1185">Reference proteome</keyword>
<evidence type="ECO:0000313" key="5">
    <source>
        <dbReference type="Proteomes" id="UP000031535"/>
    </source>
</evidence>
<dbReference type="EMBL" id="JXDG01000003">
    <property type="protein sequence ID" value="KIH86014.1"/>
    <property type="molecule type" value="Genomic_DNA"/>
</dbReference>
<evidence type="ECO:0000256" key="1">
    <source>
        <dbReference type="ARBA" id="ARBA00022450"/>
    </source>
</evidence>
<proteinExistence type="predicted"/>
<dbReference type="InterPro" id="IPR016035">
    <property type="entry name" value="Acyl_Trfase/lysoPLipase"/>
</dbReference>
<dbReference type="Pfam" id="PF00698">
    <property type="entry name" value="Acyl_transf_1"/>
    <property type="match status" value="1"/>
</dbReference>